<gene>
    <name evidence="3" type="ORF">PCOR1329_LOCUS48184</name>
</gene>
<evidence type="ECO:0000313" key="4">
    <source>
        <dbReference type="Proteomes" id="UP001189429"/>
    </source>
</evidence>
<feature type="compositionally biased region" description="Low complexity" evidence="1">
    <location>
        <begin position="175"/>
        <end position="197"/>
    </location>
</feature>
<dbReference type="EMBL" id="CAUYUJ010015815">
    <property type="protein sequence ID" value="CAK0858396.1"/>
    <property type="molecule type" value="Genomic_DNA"/>
</dbReference>
<evidence type="ECO:0000256" key="1">
    <source>
        <dbReference type="SAM" id="MobiDB-lite"/>
    </source>
</evidence>
<reference evidence="3" key="1">
    <citation type="submission" date="2023-10" db="EMBL/GenBank/DDBJ databases">
        <authorList>
            <person name="Chen Y."/>
            <person name="Shah S."/>
            <person name="Dougan E. K."/>
            <person name="Thang M."/>
            <person name="Chan C."/>
        </authorList>
    </citation>
    <scope>NUCLEOTIDE SEQUENCE [LARGE SCALE GENOMIC DNA]</scope>
</reference>
<keyword evidence="4" id="KW-1185">Reference proteome</keyword>
<protein>
    <submittedName>
        <fullName evidence="3">Uncharacterized protein</fullName>
    </submittedName>
</protein>
<name>A0ABN9UFQ1_9DINO</name>
<feature type="transmembrane region" description="Helical" evidence="2">
    <location>
        <begin position="13"/>
        <end position="32"/>
    </location>
</feature>
<feature type="region of interest" description="Disordered" evidence="1">
    <location>
        <begin position="130"/>
        <end position="225"/>
    </location>
</feature>
<sequence>MAGFMRNASQFKWYHWVGGITTGVASNALIMAGMGKTYRWYYADSEKSAKDFRARYGMPTEAQRLEVFSWLAPSWDSTIGEVERGSAAERGRNEHVRTARGDVLEAAAAGRWPRRRRSFVVVVVGGVGNGHVDVDGDGGRGDRPLFRGAGERGRGTQLHWRRRGGGDAGGRSPQARGPAVSGPRAPGRRPPAALSGRVLRHSGRDPVPPRQRQGASPFRAVLRRG</sequence>
<evidence type="ECO:0000313" key="3">
    <source>
        <dbReference type="EMBL" id="CAK0858396.1"/>
    </source>
</evidence>
<accession>A0ABN9UFQ1</accession>
<organism evidence="3 4">
    <name type="scientific">Prorocentrum cordatum</name>
    <dbReference type="NCBI Taxonomy" id="2364126"/>
    <lineage>
        <taxon>Eukaryota</taxon>
        <taxon>Sar</taxon>
        <taxon>Alveolata</taxon>
        <taxon>Dinophyceae</taxon>
        <taxon>Prorocentrales</taxon>
        <taxon>Prorocentraceae</taxon>
        <taxon>Prorocentrum</taxon>
    </lineage>
</organism>
<keyword evidence="2" id="KW-0812">Transmembrane</keyword>
<dbReference type="Proteomes" id="UP001189429">
    <property type="component" value="Unassembled WGS sequence"/>
</dbReference>
<keyword evidence="2" id="KW-1133">Transmembrane helix</keyword>
<feature type="compositionally biased region" description="Basic and acidic residues" evidence="1">
    <location>
        <begin position="132"/>
        <end position="154"/>
    </location>
</feature>
<proteinExistence type="predicted"/>
<comment type="caution">
    <text evidence="3">The sequence shown here is derived from an EMBL/GenBank/DDBJ whole genome shotgun (WGS) entry which is preliminary data.</text>
</comment>
<evidence type="ECO:0000256" key="2">
    <source>
        <dbReference type="SAM" id="Phobius"/>
    </source>
</evidence>
<keyword evidence="2" id="KW-0472">Membrane</keyword>